<dbReference type="Proteomes" id="UP001163413">
    <property type="component" value="Segment"/>
</dbReference>
<keyword evidence="2" id="KW-1185">Reference proteome</keyword>
<dbReference type="KEGG" id="vg:80020267"/>
<sequence length="106" mass="11938">MRQIEYGMEKQAARYHEVLTDHETIIRTALQVYVERMEEAAKEADAAYKAGQADPELKAQQDKSFVTNHGYKVSAQMFRESAESARKASTDLLNAVLGIDEDDEQG</sequence>
<gene>
    <name evidence="1" type="primary">75</name>
    <name evidence="1" type="ORF">SEA_SUCCESS_75</name>
</gene>
<evidence type="ECO:0000313" key="2">
    <source>
        <dbReference type="Proteomes" id="UP001163413"/>
    </source>
</evidence>
<organism evidence="1 2">
    <name type="scientific">Streptomyces phage Success</name>
    <dbReference type="NCBI Taxonomy" id="2999013"/>
    <lineage>
        <taxon>Viruses</taxon>
        <taxon>Duplodnaviria</taxon>
        <taxon>Heunggongvirae</taxon>
        <taxon>Uroviricota</taxon>
        <taxon>Caudoviricetes</taxon>
        <taxon>Successvirus</taxon>
        <taxon>Successvirus success</taxon>
    </lineage>
</organism>
<reference evidence="1" key="1">
    <citation type="submission" date="2022-10" db="EMBL/GenBank/DDBJ databases">
        <authorList>
            <person name="Roth M.A."/>
            <person name="Wohlstadter N.E."/>
            <person name="Arguedas X."/>
            <person name="Leighton H.R."/>
            <person name="Msuya J.A."/>
            <person name="Pravda N."/>
            <person name="Shaffer C.D."/>
            <person name="Weston-Hafer K.A."/>
            <person name="Russell D.A."/>
            <person name="Jacobs-Sera D."/>
            <person name="Hatfull G.F."/>
        </authorList>
    </citation>
    <scope>NUCLEOTIDE SEQUENCE</scope>
</reference>
<protein>
    <submittedName>
        <fullName evidence="1">Uncharacterized protein</fullName>
    </submittedName>
</protein>
<dbReference type="RefSeq" id="YP_010755599.1">
    <property type="nucleotide sequence ID" value="NC_073472.1"/>
</dbReference>
<evidence type="ECO:0000313" key="1">
    <source>
        <dbReference type="EMBL" id="WAB08854.1"/>
    </source>
</evidence>
<name>A0A9E8S3T0_9CAUD</name>
<proteinExistence type="predicted"/>
<dbReference type="EMBL" id="OP751148">
    <property type="protein sequence ID" value="WAB08854.1"/>
    <property type="molecule type" value="Genomic_DNA"/>
</dbReference>
<dbReference type="GeneID" id="80020267"/>
<accession>A0A9E8S3T0</accession>